<evidence type="ECO:0000256" key="7">
    <source>
        <dbReference type="ARBA" id="ARBA00022989"/>
    </source>
</evidence>
<dbReference type="PANTHER" id="PTHR10050">
    <property type="entry name" value="DOLICHYL-PHOSPHATE-MANNOSE--PROTEIN MANNOSYLTRANSFERASE"/>
    <property type="match status" value="1"/>
</dbReference>
<protein>
    <recommendedName>
        <fullName evidence="9 10">Polyprenol-phosphate-mannose--protein mannosyltransferase</fullName>
        <ecNumber evidence="10">2.4.1.-</ecNumber>
    </recommendedName>
</protein>
<comment type="pathway">
    <text evidence="2 10">Protein modification; protein glycosylation.</text>
</comment>
<feature type="transmembrane region" description="Helical" evidence="10">
    <location>
        <begin position="625"/>
        <end position="658"/>
    </location>
</feature>
<dbReference type="GO" id="GO:0004169">
    <property type="term" value="F:dolichyl-phosphate-mannose-protein mannosyltransferase activity"/>
    <property type="evidence" value="ECO:0007669"/>
    <property type="project" value="UniProtKB-UniRule"/>
</dbReference>
<dbReference type="Proteomes" id="UP000289166">
    <property type="component" value="Unassembled WGS sequence"/>
</dbReference>
<feature type="transmembrane region" description="Helical" evidence="10">
    <location>
        <begin position="891"/>
        <end position="909"/>
    </location>
</feature>
<evidence type="ECO:0000256" key="9">
    <source>
        <dbReference type="ARBA" id="ARBA00093617"/>
    </source>
</evidence>
<evidence type="ECO:0000256" key="2">
    <source>
        <dbReference type="ARBA" id="ARBA00004922"/>
    </source>
</evidence>
<evidence type="ECO:0000256" key="6">
    <source>
        <dbReference type="ARBA" id="ARBA00022692"/>
    </source>
</evidence>
<comment type="caution">
    <text evidence="14">The sequence shown here is derived from an EMBL/GenBank/DDBJ whole genome shotgun (WGS) entry which is preliminary data.</text>
</comment>
<accession>A0A4Q0I1X1</accession>
<keyword evidence="15" id="KW-1185">Reference proteome</keyword>
<dbReference type="RefSeq" id="WP_128706510.1">
    <property type="nucleotide sequence ID" value="NZ_RLII01000043.1"/>
</dbReference>
<sequence>MLKKFLKVCFILLISMQFVFSSLVFAESENLVKNPGFEDGDTESMHFWQTDSWEKSAGFTEFLIDETQYYSGSKSACIINNLENDSRFRQPIKVKGDTYYRMSCWVKTENVGTETKGANISIDGSLETSRDIRETTSGWEYIELYGRTSPNQENFTLTIGLGGYGNINTGKIWIDDVEVVELDSLPSGKTAINMDPKYDGTVDQGASENTDSKGYLIFASIAFFITLLAIIFFMFFKDKIPGLNTKTNSSTPVSQNNNDQKWIKVKFDKIDFIIMGVMTLIYLCIALYNLGDFKVPTTSWEPTLPGEYFTIDLGQETNLSRIYYYCGLGSNKYNPSSKVRVEYLDDTQNFKHLATIEKKNIFIWEYIDTAPVTTKQLKFVVDSTGGAFNEIAIVEQGSTVPVENIKIIDSVLEDESNATIGNLFDESDKFSFRPSYMNGMYFDEIYHARTAFEHIHKMSPYETTHPPLGKIFIALGILIFGMVPFGWRIVGTLFGVAMVPAMYVFGKKVFHGRFYAFCTAFLMMFDFMHFSQTRIATIDSYVTLFVILMYYFMYDYFINKSYNVTLKESLKPLFLSGLFFGLGAASKWIAIYGAAGLALLFFINKTTEFVEYRKIETSKSKKKPLWISSYPSNLTITLGACVLFFVVIPLIIYILSYIPYMMVPGDNKGISVFYENSIDMLRYHSELVADHPYQSPWWEWPIMAKPMAFYFGSDLEPGMASKIFTLGNPAVWWVGLLALCVVAVWALSKLNKNLVVLFTLSATTFGYIALPKTFFTDVLKSGSAELWWALIFFGIVAILLALSKLDRNLLITSVFSSAAFGAILFLFKDIQRGDEFLKSSSTQMIIWCCLLICITLLFIGMFRYDKKMLVPLAGLIFQYVPWIAVPRIAFIYHYFSIVPFLILLIVYVIKKAVDKYSSTKYIAYVYLGIVLALFILFYPGLSGFEVPVSYMKYLKWFNTWYF</sequence>
<dbReference type="SUPFAM" id="SSF49785">
    <property type="entry name" value="Galactose-binding domain-like"/>
    <property type="match status" value="2"/>
</dbReference>
<organism evidence="14 15">
    <name type="scientific">Acetivibrio mesophilus</name>
    <dbReference type="NCBI Taxonomy" id="2487273"/>
    <lineage>
        <taxon>Bacteria</taxon>
        <taxon>Bacillati</taxon>
        <taxon>Bacillota</taxon>
        <taxon>Clostridia</taxon>
        <taxon>Eubacteriales</taxon>
        <taxon>Oscillospiraceae</taxon>
        <taxon>Acetivibrio</taxon>
    </lineage>
</organism>
<dbReference type="GO" id="GO:0005886">
    <property type="term" value="C:plasma membrane"/>
    <property type="evidence" value="ECO:0007669"/>
    <property type="project" value="UniProtKB-SubCell"/>
</dbReference>
<dbReference type="OrthoDB" id="9776737at2"/>
<dbReference type="EMBL" id="RLII01000043">
    <property type="protein sequence ID" value="RXE57665.1"/>
    <property type="molecule type" value="Genomic_DNA"/>
</dbReference>
<feature type="transmembrane region" description="Helical" evidence="10">
    <location>
        <begin position="869"/>
        <end position="885"/>
    </location>
</feature>
<keyword evidence="4 10" id="KW-0328">Glycosyltransferase</keyword>
<dbReference type="InterPro" id="IPR003342">
    <property type="entry name" value="ArnT-like_N"/>
</dbReference>
<dbReference type="GO" id="GO:0012505">
    <property type="term" value="C:endomembrane system"/>
    <property type="evidence" value="ECO:0007669"/>
    <property type="project" value="UniProtKB-SubCell"/>
</dbReference>
<feature type="domain" description="Protein O-mannosyl-transferase C-terminal four TM" evidence="13">
    <location>
        <begin position="863"/>
        <end position="960"/>
    </location>
</feature>
<keyword evidence="6 10" id="KW-0812">Transmembrane</keyword>
<feature type="transmembrane region" description="Helical" evidence="10">
    <location>
        <begin position="467"/>
        <end position="483"/>
    </location>
</feature>
<feature type="transmembrane region" description="Helical" evidence="10">
    <location>
        <begin position="578"/>
        <end position="604"/>
    </location>
</feature>
<keyword evidence="5 10" id="KW-0808">Transferase</keyword>
<dbReference type="InterPro" id="IPR032421">
    <property type="entry name" value="PMT_4TMC"/>
</dbReference>
<dbReference type="Pfam" id="PF16192">
    <property type="entry name" value="PMT_4TMC"/>
    <property type="match status" value="2"/>
</dbReference>
<evidence type="ECO:0000256" key="1">
    <source>
        <dbReference type="ARBA" id="ARBA00004127"/>
    </source>
</evidence>
<evidence type="ECO:0000259" key="12">
    <source>
        <dbReference type="Pfam" id="PF02366"/>
    </source>
</evidence>
<dbReference type="Pfam" id="PF02366">
    <property type="entry name" value="PMT"/>
    <property type="match status" value="1"/>
</dbReference>
<gene>
    <name evidence="14" type="ORF">EFD62_16365</name>
</gene>
<comment type="similarity">
    <text evidence="3 10">Belongs to the glycosyltransferase 39 family.</text>
</comment>
<feature type="transmembrane region" description="Helical" evidence="10">
    <location>
        <begin position="512"/>
        <end position="529"/>
    </location>
</feature>
<feature type="chain" id="PRO_5020802352" description="Polyprenol-phosphate-mannose--protein mannosyltransferase" evidence="11">
    <location>
        <begin position="27"/>
        <end position="962"/>
    </location>
</feature>
<feature type="signal peptide" evidence="11">
    <location>
        <begin position="1"/>
        <end position="26"/>
    </location>
</feature>
<dbReference type="InterPro" id="IPR027005">
    <property type="entry name" value="PMT-like"/>
</dbReference>
<evidence type="ECO:0000259" key="13">
    <source>
        <dbReference type="Pfam" id="PF16192"/>
    </source>
</evidence>
<keyword evidence="7 10" id="KW-1133">Transmembrane helix</keyword>
<dbReference type="AlphaFoldDB" id="A0A4Q0I1X1"/>
<keyword evidence="10" id="KW-1003">Cell membrane</keyword>
<proteinExistence type="inferred from homology"/>
<feature type="transmembrane region" description="Helical" evidence="10">
    <location>
        <begin position="786"/>
        <end position="802"/>
    </location>
</feature>
<feature type="transmembrane region" description="Helical" evidence="10">
    <location>
        <begin position="754"/>
        <end position="774"/>
    </location>
</feature>
<feature type="transmembrane region" description="Helical" evidence="10">
    <location>
        <begin position="270"/>
        <end position="290"/>
    </location>
</feature>
<feature type="transmembrane region" description="Helical" evidence="10">
    <location>
        <begin position="842"/>
        <end position="862"/>
    </location>
</feature>
<keyword evidence="8 10" id="KW-0472">Membrane</keyword>
<feature type="transmembrane region" description="Helical" evidence="10">
    <location>
        <begin position="541"/>
        <end position="558"/>
    </location>
</feature>
<keyword evidence="11" id="KW-0732">Signal</keyword>
<reference evidence="15" key="1">
    <citation type="submission" date="2018-11" db="EMBL/GenBank/DDBJ databases">
        <title>Genome sequencing of a novel mesophilic and cellulolytic organism within the genus Hungateiclostridium.</title>
        <authorList>
            <person name="Rettenmaier R."/>
            <person name="Liebl W."/>
            <person name="Zverlov V."/>
        </authorList>
    </citation>
    <scope>NUCLEOTIDE SEQUENCE [LARGE SCALE GENOMIC DNA]</scope>
    <source>
        <strain evidence="15">N2K1</strain>
    </source>
</reference>
<evidence type="ECO:0000313" key="15">
    <source>
        <dbReference type="Proteomes" id="UP000289166"/>
    </source>
</evidence>
<comment type="subcellular location">
    <subcellularLocation>
        <location evidence="10">Cell membrane</location>
    </subcellularLocation>
    <subcellularLocation>
        <location evidence="1">Endomembrane system</location>
        <topology evidence="1">Multi-pass membrane protein</topology>
    </subcellularLocation>
</comment>
<feature type="domain" description="ArnT-like N-terminal" evidence="12">
    <location>
        <begin position="482"/>
        <end position="657"/>
    </location>
</feature>
<evidence type="ECO:0000256" key="11">
    <source>
        <dbReference type="SAM" id="SignalP"/>
    </source>
</evidence>
<dbReference type="EC" id="2.4.1.-" evidence="10"/>
<name>A0A4Q0I1X1_9FIRM</name>
<evidence type="ECO:0000256" key="10">
    <source>
        <dbReference type="RuleBase" id="RU367007"/>
    </source>
</evidence>
<comment type="function">
    <text evidence="10">Protein O-mannosyltransferase that catalyzes the transfer of a single mannose residue from a polyprenol phospho-mannosyl lipidic donor to the hydroxyl group of selected serine and threonine residues in acceptor proteins.</text>
</comment>
<dbReference type="InterPro" id="IPR008979">
    <property type="entry name" value="Galactose-bd-like_sf"/>
</dbReference>
<feature type="transmembrane region" description="Helical" evidence="10">
    <location>
        <begin position="215"/>
        <end position="236"/>
    </location>
</feature>
<evidence type="ECO:0000256" key="3">
    <source>
        <dbReference type="ARBA" id="ARBA00007222"/>
    </source>
</evidence>
<dbReference type="Gene3D" id="2.60.120.260">
    <property type="entry name" value="Galactose-binding domain-like"/>
    <property type="match status" value="2"/>
</dbReference>
<dbReference type="UniPathway" id="UPA00378"/>
<feature type="transmembrane region" description="Helical" evidence="10">
    <location>
        <begin position="921"/>
        <end position="941"/>
    </location>
</feature>
<evidence type="ECO:0000256" key="5">
    <source>
        <dbReference type="ARBA" id="ARBA00022679"/>
    </source>
</evidence>
<feature type="transmembrane region" description="Helical" evidence="10">
    <location>
        <begin position="730"/>
        <end position="747"/>
    </location>
</feature>
<evidence type="ECO:0000313" key="14">
    <source>
        <dbReference type="EMBL" id="RXE57665.1"/>
    </source>
</evidence>
<feature type="domain" description="Protein O-mannosyl-transferase C-terminal four TM" evidence="13">
    <location>
        <begin position="673"/>
        <end position="753"/>
    </location>
</feature>
<evidence type="ECO:0000256" key="8">
    <source>
        <dbReference type="ARBA" id="ARBA00023136"/>
    </source>
</evidence>
<feature type="transmembrane region" description="Helical" evidence="10">
    <location>
        <begin position="809"/>
        <end position="827"/>
    </location>
</feature>
<evidence type="ECO:0000256" key="4">
    <source>
        <dbReference type="ARBA" id="ARBA00022676"/>
    </source>
</evidence>